<dbReference type="EMBL" id="JAVHNS010000005">
    <property type="protein sequence ID" value="KAK6354463.1"/>
    <property type="molecule type" value="Genomic_DNA"/>
</dbReference>
<feature type="transmembrane region" description="Helical" evidence="2">
    <location>
        <begin position="487"/>
        <end position="510"/>
    </location>
</feature>
<organism evidence="3 4">
    <name type="scientific">Orbilia blumenaviensis</name>
    <dbReference type="NCBI Taxonomy" id="1796055"/>
    <lineage>
        <taxon>Eukaryota</taxon>
        <taxon>Fungi</taxon>
        <taxon>Dikarya</taxon>
        <taxon>Ascomycota</taxon>
        <taxon>Pezizomycotina</taxon>
        <taxon>Orbiliomycetes</taxon>
        <taxon>Orbiliales</taxon>
        <taxon>Orbiliaceae</taxon>
        <taxon>Orbilia</taxon>
    </lineage>
</organism>
<keyword evidence="2" id="KW-1133">Transmembrane helix</keyword>
<evidence type="ECO:0000313" key="4">
    <source>
        <dbReference type="Proteomes" id="UP001373714"/>
    </source>
</evidence>
<evidence type="ECO:0000256" key="2">
    <source>
        <dbReference type="SAM" id="Phobius"/>
    </source>
</evidence>
<sequence>MSSIPCPKDASGNVHMHRPADSHSYMSSLSSATSDWSIGSPVLSITSIDPCSPSLKFQDRFQGSRSGSAPFPTSEVERDREGGDKAADLRHKASNYLQYVESLSQAYESQLNALSAFFKANEEGLALSAVQEFEAYSDDPAVTIIEVCRDGTRHLIGIDDVDMLVEYFSEQEEGEEEEGRDAGLMLRNSTTSVSSRVFLLDRITPDLMGVFGAKLGVEPQFWDAHLQLAAAGDTGSGGQLVKYGSDSGSKVSFLNIPLLRRHPSSESLDKVKEASGKDLAIGQGQEACEGCSIHLDYSTVGAEPATVLVMVNRKNGPALHSSVSTRTLRSSFVEHLMSTTTTTTSSLPTAPSLPITHSLVKAILHHLTSTLTAIPQQTQQQTSQFTINLFKDDTERIRESISSEATVISTLSKTLTNSLLAVDSTITTGSTITGFAAGGLGVLDTLAPLLQQFHEQTEQVTQWLKDLDTAVIDSQRQREARLRRLKIVVPVCSISLAIGVVIVFVTRLGASDSV</sequence>
<proteinExistence type="predicted"/>
<comment type="caution">
    <text evidence="3">The sequence shown here is derived from an EMBL/GenBank/DDBJ whole genome shotgun (WGS) entry which is preliminary data.</text>
</comment>
<accession>A0AAV9V7E4</accession>
<evidence type="ECO:0000313" key="3">
    <source>
        <dbReference type="EMBL" id="KAK6354463.1"/>
    </source>
</evidence>
<reference evidence="3 4" key="1">
    <citation type="submission" date="2019-10" db="EMBL/GenBank/DDBJ databases">
        <authorList>
            <person name="Palmer J.M."/>
        </authorList>
    </citation>
    <scope>NUCLEOTIDE SEQUENCE [LARGE SCALE GENOMIC DNA]</scope>
    <source>
        <strain evidence="3 4">TWF730</strain>
    </source>
</reference>
<feature type="region of interest" description="Disordered" evidence="1">
    <location>
        <begin position="59"/>
        <end position="85"/>
    </location>
</feature>
<dbReference type="AlphaFoldDB" id="A0AAV9V7E4"/>
<name>A0AAV9V7E4_9PEZI</name>
<gene>
    <name evidence="3" type="ORF">TWF730_008863</name>
</gene>
<dbReference type="Proteomes" id="UP001373714">
    <property type="component" value="Unassembled WGS sequence"/>
</dbReference>
<feature type="compositionally biased region" description="Basic and acidic residues" evidence="1">
    <location>
        <begin position="75"/>
        <end position="85"/>
    </location>
</feature>
<feature type="region of interest" description="Disordered" evidence="1">
    <location>
        <begin position="1"/>
        <end position="25"/>
    </location>
</feature>
<keyword evidence="2" id="KW-0812">Transmembrane</keyword>
<protein>
    <submittedName>
        <fullName evidence="3">Uncharacterized protein</fullName>
    </submittedName>
</protein>
<keyword evidence="4" id="KW-1185">Reference proteome</keyword>
<keyword evidence="2" id="KW-0472">Membrane</keyword>
<evidence type="ECO:0000256" key="1">
    <source>
        <dbReference type="SAM" id="MobiDB-lite"/>
    </source>
</evidence>